<name>A0A9D4CGE0_DREPO</name>
<keyword evidence="1" id="KW-0812">Transmembrane</keyword>
<keyword evidence="1" id="KW-1133">Transmembrane helix</keyword>
<keyword evidence="1" id="KW-0472">Membrane</keyword>
<sequence>MKDLNKHKLKICLDELYQAAEVVVVVVAEVVVKNVAIKEVVVEAAAVYIAVVVPVVKWFMGVLEDE</sequence>
<evidence type="ECO:0000313" key="2">
    <source>
        <dbReference type="EMBL" id="KAH3723905.1"/>
    </source>
</evidence>
<evidence type="ECO:0000313" key="3">
    <source>
        <dbReference type="Proteomes" id="UP000828390"/>
    </source>
</evidence>
<dbReference type="EMBL" id="JAIWYP010000012">
    <property type="protein sequence ID" value="KAH3723905.1"/>
    <property type="molecule type" value="Genomic_DNA"/>
</dbReference>
<accession>A0A9D4CGE0</accession>
<comment type="caution">
    <text evidence="2">The sequence shown here is derived from an EMBL/GenBank/DDBJ whole genome shotgun (WGS) entry which is preliminary data.</text>
</comment>
<evidence type="ECO:0000256" key="1">
    <source>
        <dbReference type="SAM" id="Phobius"/>
    </source>
</evidence>
<organism evidence="2 3">
    <name type="scientific">Dreissena polymorpha</name>
    <name type="common">Zebra mussel</name>
    <name type="synonym">Mytilus polymorpha</name>
    <dbReference type="NCBI Taxonomy" id="45954"/>
    <lineage>
        <taxon>Eukaryota</taxon>
        <taxon>Metazoa</taxon>
        <taxon>Spiralia</taxon>
        <taxon>Lophotrochozoa</taxon>
        <taxon>Mollusca</taxon>
        <taxon>Bivalvia</taxon>
        <taxon>Autobranchia</taxon>
        <taxon>Heteroconchia</taxon>
        <taxon>Euheterodonta</taxon>
        <taxon>Imparidentia</taxon>
        <taxon>Neoheterodontei</taxon>
        <taxon>Myida</taxon>
        <taxon>Dreissenoidea</taxon>
        <taxon>Dreissenidae</taxon>
        <taxon>Dreissena</taxon>
    </lineage>
</organism>
<reference evidence="2" key="2">
    <citation type="submission" date="2020-11" db="EMBL/GenBank/DDBJ databases">
        <authorList>
            <person name="McCartney M.A."/>
            <person name="Auch B."/>
            <person name="Kono T."/>
            <person name="Mallez S."/>
            <person name="Becker A."/>
            <person name="Gohl D.M."/>
            <person name="Silverstein K.A.T."/>
            <person name="Koren S."/>
            <person name="Bechman K.B."/>
            <person name="Herman A."/>
            <person name="Abrahante J.E."/>
            <person name="Garbe J."/>
        </authorList>
    </citation>
    <scope>NUCLEOTIDE SEQUENCE</scope>
    <source>
        <strain evidence="2">Duluth1</strain>
        <tissue evidence="2">Whole animal</tissue>
    </source>
</reference>
<reference evidence="2" key="1">
    <citation type="journal article" date="2019" name="bioRxiv">
        <title>The Genome of the Zebra Mussel, Dreissena polymorpha: A Resource for Invasive Species Research.</title>
        <authorList>
            <person name="McCartney M.A."/>
            <person name="Auch B."/>
            <person name="Kono T."/>
            <person name="Mallez S."/>
            <person name="Zhang Y."/>
            <person name="Obille A."/>
            <person name="Becker A."/>
            <person name="Abrahante J.E."/>
            <person name="Garbe J."/>
            <person name="Badalamenti J.P."/>
            <person name="Herman A."/>
            <person name="Mangelson H."/>
            <person name="Liachko I."/>
            <person name="Sullivan S."/>
            <person name="Sone E.D."/>
            <person name="Koren S."/>
            <person name="Silverstein K.A.T."/>
            <person name="Beckman K.B."/>
            <person name="Gohl D.M."/>
        </authorList>
    </citation>
    <scope>NUCLEOTIDE SEQUENCE</scope>
    <source>
        <strain evidence="2">Duluth1</strain>
        <tissue evidence="2">Whole animal</tissue>
    </source>
</reference>
<keyword evidence="3" id="KW-1185">Reference proteome</keyword>
<gene>
    <name evidence="2" type="ORF">DPMN_049703</name>
</gene>
<protein>
    <submittedName>
        <fullName evidence="2">Uncharacterized protein</fullName>
    </submittedName>
</protein>
<dbReference type="Proteomes" id="UP000828390">
    <property type="component" value="Unassembled WGS sequence"/>
</dbReference>
<feature type="transmembrane region" description="Helical" evidence="1">
    <location>
        <begin position="40"/>
        <end position="60"/>
    </location>
</feature>
<dbReference type="AlphaFoldDB" id="A0A9D4CGE0"/>
<proteinExistence type="predicted"/>
<feature type="non-terminal residue" evidence="2">
    <location>
        <position position="66"/>
    </location>
</feature>